<dbReference type="PANTHER" id="PTHR11662:SF399">
    <property type="entry name" value="FI19708P1-RELATED"/>
    <property type="match status" value="1"/>
</dbReference>
<feature type="transmembrane region" description="Helical" evidence="5">
    <location>
        <begin position="309"/>
        <end position="329"/>
    </location>
</feature>
<accession>A0A5B9W1A2</accession>
<dbReference type="KEGG" id="agv:OJF2_29710"/>
<evidence type="ECO:0000256" key="1">
    <source>
        <dbReference type="ARBA" id="ARBA00004141"/>
    </source>
</evidence>
<organism evidence="7 8">
    <name type="scientific">Aquisphaera giovannonii</name>
    <dbReference type="NCBI Taxonomy" id="406548"/>
    <lineage>
        <taxon>Bacteria</taxon>
        <taxon>Pseudomonadati</taxon>
        <taxon>Planctomycetota</taxon>
        <taxon>Planctomycetia</taxon>
        <taxon>Isosphaerales</taxon>
        <taxon>Isosphaeraceae</taxon>
        <taxon>Aquisphaera</taxon>
    </lineage>
</organism>
<dbReference type="GO" id="GO:0022857">
    <property type="term" value="F:transmembrane transporter activity"/>
    <property type="evidence" value="ECO:0007669"/>
    <property type="project" value="InterPro"/>
</dbReference>
<dbReference type="OrthoDB" id="272777at2"/>
<evidence type="ECO:0000256" key="3">
    <source>
        <dbReference type="ARBA" id="ARBA00022989"/>
    </source>
</evidence>
<dbReference type="InterPro" id="IPR036259">
    <property type="entry name" value="MFS_trans_sf"/>
</dbReference>
<dbReference type="Pfam" id="PF07690">
    <property type="entry name" value="MFS_1"/>
    <property type="match status" value="1"/>
</dbReference>
<dbReference type="InterPro" id="IPR050382">
    <property type="entry name" value="MFS_Na/Anion_cotransporter"/>
</dbReference>
<gene>
    <name evidence="7" type="primary">dgoT_2</name>
    <name evidence="7" type="ORF">OJF2_29710</name>
</gene>
<reference evidence="7 8" key="1">
    <citation type="submission" date="2019-08" db="EMBL/GenBank/DDBJ databases">
        <title>Deep-cultivation of Planctomycetes and their phenomic and genomic characterization uncovers novel biology.</title>
        <authorList>
            <person name="Wiegand S."/>
            <person name="Jogler M."/>
            <person name="Boedeker C."/>
            <person name="Pinto D."/>
            <person name="Vollmers J."/>
            <person name="Rivas-Marin E."/>
            <person name="Kohn T."/>
            <person name="Peeters S.H."/>
            <person name="Heuer A."/>
            <person name="Rast P."/>
            <person name="Oberbeckmann S."/>
            <person name="Bunk B."/>
            <person name="Jeske O."/>
            <person name="Meyerdierks A."/>
            <person name="Storesund J.E."/>
            <person name="Kallscheuer N."/>
            <person name="Luecker S."/>
            <person name="Lage O.M."/>
            <person name="Pohl T."/>
            <person name="Merkel B.J."/>
            <person name="Hornburger P."/>
            <person name="Mueller R.-W."/>
            <person name="Bruemmer F."/>
            <person name="Labrenz M."/>
            <person name="Spormann A.M."/>
            <person name="Op den Camp H."/>
            <person name="Overmann J."/>
            <person name="Amann R."/>
            <person name="Jetten M.S.M."/>
            <person name="Mascher T."/>
            <person name="Medema M.H."/>
            <person name="Devos D.P."/>
            <person name="Kaster A.-K."/>
            <person name="Ovreas L."/>
            <person name="Rohde M."/>
            <person name="Galperin M.Y."/>
            <person name="Jogler C."/>
        </authorList>
    </citation>
    <scope>NUCLEOTIDE SEQUENCE [LARGE SCALE GENOMIC DNA]</scope>
    <source>
        <strain evidence="7 8">OJF2</strain>
    </source>
</reference>
<dbReference type="RefSeq" id="WP_148594358.1">
    <property type="nucleotide sequence ID" value="NZ_CP042997.1"/>
</dbReference>
<keyword evidence="3 5" id="KW-1133">Transmembrane helix</keyword>
<evidence type="ECO:0000256" key="4">
    <source>
        <dbReference type="ARBA" id="ARBA00023136"/>
    </source>
</evidence>
<evidence type="ECO:0000259" key="6">
    <source>
        <dbReference type="PROSITE" id="PS50850"/>
    </source>
</evidence>
<comment type="subcellular location">
    <subcellularLocation>
        <location evidence="1">Membrane</location>
        <topology evidence="1">Multi-pass membrane protein</topology>
    </subcellularLocation>
</comment>
<keyword evidence="8" id="KW-1185">Reference proteome</keyword>
<feature type="transmembrane region" description="Helical" evidence="5">
    <location>
        <begin position="64"/>
        <end position="83"/>
    </location>
</feature>
<dbReference type="Proteomes" id="UP000324233">
    <property type="component" value="Chromosome"/>
</dbReference>
<dbReference type="EMBL" id="CP042997">
    <property type="protein sequence ID" value="QEH34432.1"/>
    <property type="molecule type" value="Genomic_DNA"/>
</dbReference>
<name>A0A5B9W1A2_9BACT</name>
<keyword evidence="4 5" id="KW-0472">Membrane</keyword>
<dbReference type="InterPro" id="IPR020846">
    <property type="entry name" value="MFS_dom"/>
</dbReference>
<evidence type="ECO:0000313" key="7">
    <source>
        <dbReference type="EMBL" id="QEH34432.1"/>
    </source>
</evidence>
<dbReference type="Gene3D" id="1.20.1250.20">
    <property type="entry name" value="MFS general substrate transporter like domains"/>
    <property type="match status" value="2"/>
</dbReference>
<feature type="transmembrane region" description="Helical" evidence="5">
    <location>
        <begin position="184"/>
        <end position="205"/>
    </location>
</feature>
<dbReference type="InterPro" id="IPR011701">
    <property type="entry name" value="MFS"/>
</dbReference>
<dbReference type="AlphaFoldDB" id="A0A5B9W1A2"/>
<feature type="transmembrane region" description="Helical" evidence="5">
    <location>
        <begin position="236"/>
        <end position="257"/>
    </location>
</feature>
<feature type="transmembrane region" description="Helical" evidence="5">
    <location>
        <begin position="395"/>
        <end position="416"/>
    </location>
</feature>
<evidence type="ECO:0000256" key="2">
    <source>
        <dbReference type="ARBA" id="ARBA00022692"/>
    </source>
</evidence>
<dbReference type="GO" id="GO:0016020">
    <property type="term" value="C:membrane"/>
    <property type="evidence" value="ECO:0007669"/>
    <property type="project" value="UniProtKB-SubCell"/>
</dbReference>
<feature type="transmembrane region" description="Helical" evidence="5">
    <location>
        <begin position="158"/>
        <end position="178"/>
    </location>
</feature>
<dbReference type="SUPFAM" id="SSF103473">
    <property type="entry name" value="MFS general substrate transporter"/>
    <property type="match status" value="1"/>
</dbReference>
<proteinExistence type="predicted"/>
<evidence type="ECO:0000256" key="5">
    <source>
        <dbReference type="SAM" id="Phobius"/>
    </source>
</evidence>
<evidence type="ECO:0000313" key="8">
    <source>
        <dbReference type="Proteomes" id="UP000324233"/>
    </source>
</evidence>
<dbReference type="PANTHER" id="PTHR11662">
    <property type="entry name" value="SOLUTE CARRIER FAMILY 17"/>
    <property type="match status" value="1"/>
</dbReference>
<protein>
    <submittedName>
        <fullName evidence="7">D-galactonate transporter</fullName>
    </submittedName>
</protein>
<sequence>MAIESHPAMPGPSEGRARRSPSILLALLMAFAFAGHFNRVSMATAADARIMEQYRIDPRQMGSVYSAFLLAYTLCMIPAGWFIDRFGAAAALAVVGFGSAAFGAMTGAIGLAAGGASPLLAFWVVRALMGAVSAPLHPACARMVSDTVAAGSRSRANGLITGAALTGIAVTHPAFGAMVDRLDWPMAFLASGAATAALAALWVACTRGTPSGAGPNRPAPEAPGEGSLRSIRARSLLALTLSYAAVGYFQYLFFYWMDYYFLEVRGLDAPTSRLYASIPPMTMAFTMPLGGWISDGLERSGRGASRRAVVPVAGLALGAVFLALGIASVEPTWVVLWFALALGSVGAGEGPFWVTATELGGHRGGTSAALFNTGGNIGGMLAPIVTPWVGEALGWPWAIGLGGVICLLGAGCWLGVDAQGSTGGQD</sequence>
<keyword evidence="2 5" id="KW-0812">Transmembrane</keyword>
<feature type="domain" description="Major facilitator superfamily (MFS) profile" evidence="6">
    <location>
        <begin position="24"/>
        <end position="421"/>
    </location>
</feature>
<feature type="transmembrane region" description="Helical" evidence="5">
    <location>
        <begin position="277"/>
        <end position="297"/>
    </location>
</feature>
<feature type="transmembrane region" description="Helical" evidence="5">
    <location>
        <begin position="368"/>
        <end position="389"/>
    </location>
</feature>
<feature type="transmembrane region" description="Helical" evidence="5">
    <location>
        <begin position="335"/>
        <end position="356"/>
    </location>
</feature>
<dbReference type="PROSITE" id="PS50850">
    <property type="entry name" value="MFS"/>
    <property type="match status" value="1"/>
</dbReference>